<protein>
    <recommendedName>
        <fullName evidence="4">Xaa-Pro aminopeptidase</fullName>
        <ecNumber evidence="4">3.4.11.9</ecNumber>
    </recommendedName>
</protein>
<evidence type="ECO:0000313" key="11">
    <source>
        <dbReference type="Proteomes" id="UP000722989"/>
    </source>
</evidence>
<dbReference type="CDD" id="cd01087">
    <property type="entry name" value="Prolidase"/>
    <property type="match status" value="1"/>
</dbReference>
<dbReference type="EC" id="3.4.11.9" evidence="4"/>
<evidence type="ECO:0000256" key="3">
    <source>
        <dbReference type="ARBA" id="ARBA00008766"/>
    </source>
</evidence>
<comment type="catalytic activity">
    <reaction evidence="1">
        <text>Release of any N-terminal amino acid, including proline, that is linked to proline, even from a dipeptide or tripeptide.</text>
        <dbReference type="EC" id="3.4.11.9"/>
    </reaction>
</comment>
<dbReference type="PANTHER" id="PTHR43226">
    <property type="entry name" value="XAA-PRO AMINOPEPTIDASE 3"/>
    <property type="match status" value="1"/>
</dbReference>
<dbReference type="Gene3D" id="3.40.350.10">
    <property type="entry name" value="Creatinase/prolidase N-terminal domain"/>
    <property type="match status" value="1"/>
</dbReference>
<dbReference type="InterPro" id="IPR029149">
    <property type="entry name" value="Creatin/AminoP/Spt16_N"/>
</dbReference>
<dbReference type="RefSeq" id="WP_167925280.1">
    <property type="nucleotide sequence ID" value="NZ_JAATVY010000006.1"/>
</dbReference>
<organism evidence="10 11">
    <name type="scientific">Planosporangium thailandense</name>
    <dbReference type="NCBI Taxonomy" id="765197"/>
    <lineage>
        <taxon>Bacteria</taxon>
        <taxon>Bacillati</taxon>
        <taxon>Actinomycetota</taxon>
        <taxon>Actinomycetes</taxon>
        <taxon>Micromonosporales</taxon>
        <taxon>Micromonosporaceae</taxon>
        <taxon>Planosporangium</taxon>
    </lineage>
</organism>
<evidence type="ECO:0000259" key="9">
    <source>
        <dbReference type="SMART" id="SM01011"/>
    </source>
</evidence>
<evidence type="ECO:0000256" key="5">
    <source>
        <dbReference type="ARBA" id="ARBA00022723"/>
    </source>
</evidence>
<gene>
    <name evidence="10" type="ORF">HC031_11765</name>
</gene>
<feature type="compositionally biased region" description="Basic and acidic residues" evidence="8">
    <location>
        <begin position="73"/>
        <end position="85"/>
    </location>
</feature>
<keyword evidence="10" id="KW-0031">Aminopeptidase</keyword>
<evidence type="ECO:0000313" key="10">
    <source>
        <dbReference type="EMBL" id="NJC70383.1"/>
    </source>
</evidence>
<evidence type="ECO:0000256" key="4">
    <source>
        <dbReference type="ARBA" id="ARBA00012574"/>
    </source>
</evidence>
<dbReference type="SUPFAM" id="SSF55920">
    <property type="entry name" value="Creatinase/aminopeptidase"/>
    <property type="match status" value="1"/>
</dbReference>
<accession>A0ABX0XX46</accession>
<evidence type="ECO:0000256" key="6">
    <source>
        <dbReference type="ARBA" id="ARBA00022801"/>
    </source>
</evidence>
<keyword evidence="7" id="KW-0464">Manganese</keyword>
<dbReference type="InterPro" id="IPR052433">
    <property type="entry name" value="X-Pro_dipept-like"/>
</dbReference>
<comment type="similarity">
    <text evidence="3">Belongs to the peptidase M24B family.</text>
</comment>
<dbReference type="InterPro" id="IPR036005">
    <property type="entry name" value="Creatinase/aminopeptidase-like"/>
</dbReference>
<dbReference type="InterPro" id="IPR007865">
    <property type="entry name" value="Aminopep_P_N"/>
</dbReference>
<evidence type="ECO:0000256" key="2">
    <source>
        <dbReference type="ARBA" id="ARBA00001936"/>
    </source>
</evidence>
<keyword evidence="10" id="KW-0645">Protease</keyword>
<evidence type="ECO:0000256" key="8">
    <source>
        <dbReference type="SAM" id="MobiDB-lite"/>
    </source>
</evidence>
<keyword evidence="6" id="KW-0378">Hydrolase</keyword>
<dbReference type="Pfam" id="PF00557">
    <property type="entry name" value="Peptidase_M24"/>
    <property type="match status" value="1"/>
</dbReference>
<dbReference type="InterPro" id="IPR000994">
    <property type="entry name" value="Pept_M24"/>
</dbReference>
<dbReference type="Pfam" id="PF05195">
    <property type="entry name" value="AMP_N"/>
    <property type="match status" value="1"/>
</dbReference>
<proteinExistence type="inferred from homology"/>
<dbReference type="SUPFAM" id="SSF53092">
    <property type="entry name" value="Creatinase/prolidase N-terminal domain"/>
    <property type="match status" value="1"/>
</dbReference>
<comment type="caution">
    <text evidence="10">The sequence shown here is derived from an EMBL/GenBank/DDBJ whole genome shotgun (WGS) entry which is preliminary data.</text>
</comment>
<feature type="region of interest" description="Disordered" evidence="8">
    <location>
        <begin position="1"/>
        <end position="20"/>
    </location>
</feature>
<dbReference type="SMART" id="SM01011">
    <property type="entry name" value="AMP_N"/>
    <property type="match status" value="1"/>
</dbReference>
<keyword evidence="11" id="KW-1185">Reference proteome</keyword>
<dbReference type="EMBL" id="JAATVY010000006">
    <property type="protein sequence ID" value="NJC70383.1"/>
    <property type="molecule type" value="Genomic_DNA"/>
</dbReference>
<reference evidence="10 11" key="1">
    <citation type="submission" date="2020-03" db="EMBL/GenBank/DDBJ databases">
        <title>WGS of the type strain of Planosporangium spp.</title>
        <authorList>
            <person name="Thawai C."/>
        </authorList>
    </citation>
    <scope>NUCLEOTIDE SEQUENCE [LARGE SCALE GENOMIC DNA]</scope>
    <source>
        <strain evidence="10 11">TBRC 5610</strain>
    </source>
</reference>
<feature type="compositionally biased region" description="Basic and acidic residues" evidence="8">
    <location>
        <begin position="1"/>
        <end position="19"/>
    </location>
</feature>
<dbReference type="PANTHER" id="PTHR43226:SF4">
    <property type="entry name" value="XAA-PRO AMINOPEPTIDASE 3"/>
    <property type="match status" value="1"/>
</dbReference>
<dbReference type="GO" id="GO:0004177">
    <property type="term" value="F:aminopeptidase activity"/>
    <property type="evidence" value="ECO:0007669"/>
    <property type="project" value="UniProtKB-KW"/>
</dbReference>
<keyword evidence="5" id="KW-0479">Metal-binding</keyword>
<name>A0ABX0XX46_9ACTN</name>
<feature type="region of interest" description="Disordered" evidence="8">
    <location>
        <begin position="66"/>
        <end position="89"/>
    </location>
</feature>
<dbReference type="Proteomes" id="UP000722989">
    <property type="component" value="Unassembled WGS sequence"/>
</dbReference>
<dbReference type="Gene3D" id="3.90.230.10">
    <property type="entry name" value="Creatinase/methionine aminopeptidase superfamily"/>
    <property type="match status" value="1"/>
</dbReference>
<evidence type="ECO:0000256" key="7">
    <source>
        <dbReference type="ARBA" id="ARBA00023211"/>
    </source>
</evidence>
<evidence type="ECO:0000256" key="1">
    <source>
        <dbReference type="ARBA" id="ARBA00001424"/>
    </source>
</evidence>
<comment type="cofactor">
    <cofactor evidence="2">
        <name>Mn(2+)</name>
        <dbReference type="ChEBI" id="CHEBI:29035"/>
    </cofactor>
</comment>
<sequence length="483" mass="53528">MNEQAEQRPEGTQSHDPEFPQRFVEFMRTGWRDTALDVSARPQAPQHAKRRAALAAAFPGETLVIPSGRAKTRANDTEHPFRPGSDHVWLTGEHDPDAVLIIRPGGDETLYIRPRSPRDTDEFFRDRMYGELWIGRRHTLAEKSAELGVDTAHLATLPAALDELAPGRTRVLRGYDPVVDAAVRVTDDGSRDAELARVLSELRLVKDEWEIAQLQDAIDATVRGFEDVARILPADRPVSERLLEGVFGLRARHDGNDVGYGSIVGNGPHGAILHWTRNDGRTAPGDLLLMDMGVENVNLYTADVTRTLPVNGRFTPLQRQVYDIVYRSQQAGIDFIRPGVKYDDIHQTCMRALAEGLADLGVLPVSVDEAMSPDSTLYRRWTLHGFGHMLGLDVHDCAHARSERYRKGSLEEGHVLTVEPGLYFQPEDELVPAELRGIGIRIEDDVLVTAAGARNLSAGLPRTSDEVEAWLAAQREAGPRLPG</sequence>
<feature type="domain" description="Aminopeptidase P N-terminal" evidence="9">
    <location>
        <begin position="44"/>
        <end position="180"/>
    </location>
</feature>